<keyword evidence="5 13" id="KW-0812">Transmembrane</keyword>
<evidence type="ECO:0000256" key="4">
    <source>
        <dbReference type="ARBA" id="ARBA00022461"/>
    </source>
</evidence>
<sequence>MEPQLSMAAKISLRLSKYTRSESQLPLRKFKCTESGVKLSMISGSTSDQYKMCAQSCEPPCQDYFIVETSTSLATYGSTSDRALKSVAAILKARGEKMGQFREEQLRNMISLDMYFDVLEINVINTQETTPLNNFIGNLGGQLGRIVCRSVCSHHCTIPLLFDIVDVLYKKDEKVEQCQSPTYCSVFHMIVSKIPVWKRNSNCNVLLCIPQSLDFRVF</sequence>
<dbReference type="InterPro" id="IPR001873">
    <property type="entry name" value="ENaC"/>
</dbReference>
<evidence type="ECO:0000313" key="15">
    <source>
        <dbReference type="WBParaSite" id="nRc.2.0.1.t12371-RA"/>
    </source>
</evidence>
<evidence type="ECO:0000256" key="5">
    <source>
        <dbReference type="ARBA" id="ARBA00022692"/>
    </source>
</evidence>
<evidence type="ECO:0000256" key="11">
    <source>
        <dbReference type="ARBA" id="ARBA00023201"/>
    </source>
</evidence>
<proteinExistence type="inferred from homology"/>
<comment type="subcellular location">
    <subcellularLocation>
        <location evidence="1">Membrane</location>
        <topology evidence="1">Multi-pass membrane protein</topology>
    </subcellularLocation>
</comment>
<evidence type="ECO:0000256" key="10">
    <source>
        <dbReference type="ARBA" id="ARBA00023180"/>
    </source>
</evidence>
<evidence type="ECO:0000256" key="13">
    <source>
        <dbReference type="RuleBase" id="RU000679"/>
    </source>
</evidence>
<dbReference type="Proteomes" id="UP000887565">
    <property type="component" value="Unplaced"/>
</dbReference>
<keyword evidence="14" id="KW-1185">Reference proteome</keyword>
<dbReference type="AlphaFoldDB" id="A0A915IGH0"/>
<organism evidence="14 15">
    <name type="scientific">Romanomermis culicivorax</name>
    <name type="common">Nematode worm</name>
    <dbReference type="NCBI Taxonomy" id="13658"/>
    <lineage>
        <taxon>Eukaryota</taxon>
        <taxon>Metazoa</taxon>
        <taxon>Ecdysozoa</taxon>
        <taxon>Nematoda</taxon>
        <taxon>Enoplea</taxon>
        <taxon>Dorylaimia</taxon>
        <taxon>Mermithida</taxon>
        <taxon>Mermithoidea</taxon>
        <taxon>Mermithidae</taxon>
        <taxon>Romanomermis</taxon>
    </lineage>
</organism>
<evidence type="ECO:0000313" key="14">
    <source>
        <dbReference type="Proteomes" id="UP000887565"/>
    </source>
</evidence>
<evidence type="ECO:0000256" key="6">
    <source>
        <dbReference type="ARBA" id="ARBA00022989"/>
    </source>
</evidence>
<evidence type="ECO:0000256" key="8">
    <source>
        <dbReference type="ARBA" id="ARBA00023065"/>
    </source>
</evidence>
<keyword evidence="3 13" id="KW-0813">Transport</keyword>
<dbReference type="WBParaSite" id="nRc.2.0.1.t12371-RA">
    <property type="protein sequence ID" value="nRc.2.0.1.t12371-RA"/>
    <property type="gene ID" value="nRc.2.0.1.g12371"/>
</dbReference>
<evidence type="ECO:0000256" key="9">
    <source>
        <dbReference type="ARBA" id="ARBA00023136"/>
    </source>
</evidence>
<keyword evidence="8 13" id="KW-0406">Ion transport</keyword>
<keyword evidence="12 13" id="KW-0407">Ion channel</keyword>
<evidence type="ECO:0000256" key="1">
    <source>
        <dbReference type="ARBA" id="ARBA00004141"/>
    </source>
</evidence>
<name>A0A915IGH0_ROMCU</name>
<dbReference type="GO" id="GO:0016020">
    <property type="term" value="C:membrane"/>
    <property type="evidence" value="ECO:0007669"/>
    <property type="project" value="UniProtKB-SubCell"/>
</dbReference>
<accession>A0A915IGH0</accession>
<keyword evidence="7" id="KW-0915">Sodium</keyword>
<evidence type="ECO:0000256" key="2">
    <source>
        <dbReference type="ARBA" id="ARBA00007193"/>
    </source>
</evidence>
<reference evidence="15" key="1">
    <citation type="submission" date="2022-11" db="UniProtKB">
        <authorList>
            <consortium name="WormBaseParasite"/>
        </authorList>
    </citation>
    <scope>IDENTIFICATION</scope>
</reference>
<evidence type="ECO:0000256" key="3">
    <source>
        <dbReference type="ARBA" id="ARBA00022448"/>
    </source>
</evidence>
<keyword evidence="10" id="KW-0325">Glycoprotein</keyword>
<dbReference type="GO" id="GO:0005272">
    <property type="term" value="F:sodium channel activity"/>
    <property type="evidence" value="ECO:0007669"/>
    <property type="project" value="UniProtKB-KW"/>
</dbReference>
<protein>
    <submittedName>
        <fullName evidence="15">Uncharacterized protein</fullName>
    </submittedName>
</protein>
<keyword evidence="9" id="KW-0472">Membrane</keyword>
<dbReference type="Pfam" id="PF00858">
    <property type="entry name" value="ASC"/>
    <property type="match status" value="1"/>
</dbReference>
<keyword evidence="4 13" id="KW-0894">Sodium channel</keyword>
<keyword evidence="11 13" id="KW-0739">Sodium transport</keyword>
<evidence type="ECO:0000256" key="7">
    <source>
        <dbReference type="ARBA" id="ARBA00023053"/>
    </source>
</evidence>
<evidence type="ECO:0000256" key="12">
    <source>
        <dbReference type="ARBA" id="ARBA00023303"/>
    </source>
</evidence>
<comment type="similarity">
    <text evidence="2 13">Belongs to the amiloride-sensitive sodium channel (TC 1.A.6) family.</text>
</comment>
<keyword evidence="6" id="KW-1133">Transmembrane helix</keyword>